<proteinExistence type="predicted"/>
<comment type="caution">
    <text evidence="2">The sequence shown here is derived from an EMBL/GenBank/DDBJ whole genome shotgun (WGS) entry which is preliminary data.</text>
</comment>
<dbReference type="AlphaFoldDB" id="A0A0T6LQF8"/>
<gene>
    <name evidence="2" type="ORF">AQ490_25455</name>
</gene>
<dbReference type="EMBL" id="LLZU01000025">
    <property type="protein sequence ID" value="KRV48362.1"/>
    <property type="molecule type" value="Genomic_DNA"/>
</dbReference>
<accession>A0A0T6LQF8</accession>
<evidence type="ECO:0000313" key="3">
    <source>
        <dbReference type="Proteomes" id="UP000050867"/>
    </source>
</evidence>
<reference evidence="2 3" key="1">
    <citation type="submission" date="2015-10" db="EMBL/GenBank/DDBJ databases">
        <title>Draft genome sequence of pyrrolomycin-producing Streptomyces vitaminophilus.</title>
        <authorList>
            <person name="Graham D.E."/>
            <person name="Mahan K.M."/>
            <person name="Klingeman D.M."/>
            <person name="Hettich R.L."/>
            <person name="Parry R.J."/>
        </authorList>
    </citation>
    <scope>NUCLEOTIDE SEQUENCE [LARGE SCALE GENOMIC DNA]</scope>
    <source>
        <strain evidence="2 3">ATCC 31673</strain>
    </source>
</reference>
<organism evidence="2 3">
    <name type="scientific">Wenjunlia vitaminophila</name>
    <name type="common">Streptomyces vitaminophilus</name>
    <dbReference type="NCBI Taxonomy" id="76728"/>
    <lineage>
        <taxon>Bacteria</taxon>
        <taxon>Bacillati</taxon>
        <taxon>Actinomycetota</taxon>
        <taxon>Actinomycetes</taxon>
        <taxon>Kitasatosporales</taxon>
        <taxon>Streptomycetaceae</taxon>
        <taxon>Wenjunlia</taxon>
    </lineage>
</organism>
<evidence type="ECO:0000256" key="1">
    <source>
        <dbReference type="SAM" id="MobiDB-lite"/>
    </source>
</evidence>
<sequence>MAPPPALLASLPAGRLADWHFARLAATRGAGLAAGDELVEVAMMETLHGEGGGDSEGSYRVHDPRRRQPLSGSPKSRSVLSGRSTVRETSD</sequence>
<dbReference type="STRING" id="76728.AQ490_25455"/>
<feature type="compositionally biased region" description="Polar residues" evidence="1">
    <location>
        <begin position="70"/>
        <end position="84"/>
    </location>
</feature>
<feature type="region of interest" description="Disordered" evidence="1">
    <location>
        <begin position="46"/>
        <end position="91"/>
    </location>
</feature>
<keyword evidence="3" id="KW-1185">Reference proteome</keyword>
<evidence type="ECO:0000313" key="2">
    <source>
        <dbReference type="EMBL" id="KRV48362.1"/>
    </source>
</evidence>
<protein>
    <submittedName>
        <fullName evidence="2">Uncharacterized protein</fullName>
    </submittedName>
</protein>
<dbReference type="Proteomes" id="UP000050867">
    <property type="component" value="Unassembled WGS sequence"/>
</dbReference>
<name>A0A0T6LQF8_WENVI</name>